<protein>
    <submittedName>
        <fullName evidence="1">Uncharacterized protein</fullName>
    </submittedName>
</protein>
<proteinExistence type="predicted"/>
<comment type="caution">
    <text evidence="1">The sequence shown here is derived from an EMBL/GenBank/DDBJ whole genome shotgun (WGS) entry which is preliminary data.</text>
</comment>
<reference evidence="1" key="1">
    <citation type="submission" date="2019-08" db="EMBL/GenBank/DDBJ databases">
        <authorList>
            <person name="Kucharzyk K."/>
            <person name="Murdoch R.W."/>
            <person name="Higgins S."/>
            <person name="Loffler F."/>
        </authorList>
    </citation>
    <scope>NUCLEOTIDE SEQUENCE</scope>
</reference>
<gene>
    <name evidence="1" type="ORF">SDC9_89000</name>
</gene>
<accession>A0A644ZN49</accession>
<dbReference type="EMBL" id="VSSQ01009692">
    <property type="protein sequence ID" value="MPM42335.1"/>
    <property type="molecule type" value="Genomic_DNA"/>
</dbReference>
<dbReference type="AlphaFoldDB" id="A0A644ZN49"/>
<sequence>MHIMCIAQLYNALLTEENAFSFLKSLSAAVSIIYERVTMNTQVAGLNKKVAKITTAPPRDAPLCCEYLNITSSRTATYTAMNTLNKTISIL</sequence>
<name>A0A644ZN49_9ZZZZ</name>
<organism evidence="1">
    <name type="scientific">bioreactor metagenome</name>
    <dbReference type="NCBI Taxonomy" id="1076179"/>
    <lineage>
        <taxon>unclassified sequences</taxon>
        <taxon>metagenomes</taxon>
        <taxon>ecological metagenomes</taxon>
    </lineage>
</organism>
<evidence type="ECO:0000313" key="1">
    <source>
        <dbReference type="EMBL" id="MPM42335.1"/>
    </source>
</evidence>